<dbReference type="KEGG" id="htl:HPTL_1867"/>
<protein>
    <submittedName>
        <fullName evidence="2">Formate dehydrogenase</fullName>
    </submittedName>
</protein>
<accession>A0A2Z6E054</accession>
<dbReference type="AlphaFoldDB" id="A0A2Z6E054"/>
<gene>
    <name evidence="2" type="ORF">HPTL_1867</name>
</gene>
<evidence type="ECO:0000256" key="1">
    <source>
        <dbReference type="SAM" id="MobiDB-lite"/>
    </source>
</evidence>
<reference evidence="2 3" key="1">
    <citation type="submission" date="2018-04" db="EMBL/GenBank/DDBJ databases">
        <title>Complete genome sequence of Hydrogenophilus thermoluteolus TH-1.</title>
        <authorList>
            <person name="Arai H."/>
        </authorList>
    </citation>
    <scope>NUCLEOTIDE SEQUENCE [LARGE SCALE GENOMIC DNA]</scope>
    <source>
        <strain evidence="2 3">TH-1</strain>
    </source>
</reference>
<organism evidence="2 3">
    <name type="scientific">Hydrogenophilus thermoluteolus</name>
    <name type="common">Pseudomonas hydrogenothermophila</name>
    <dbReference type="NCBI Taxonomy" id="297"/>
    <lineage>
        <taxon>Bacteria</taxon>
        <taxon>Pseudomonadati</taxon>
        <taxon>Pseudomonadota</taxon>
        <taxon>Hydrogenophilia</taxon>
        <taxon>Hydrogenophilales</taxon>
        <taxon>Hydrogenophilaceae</taxon>
        <taxon>Hydrogenophilus</taxon>
    </lineage>
</organism>
<evidence type="ECO:0000313" key="2">
    <source>
        <dbReference type="EMBL" id="BBD78123.1"/>
    </source>
</evidence>
<dbReference type="RefSeq" id="WP_119335781.1">
    <property type="nucleotide sequence ID" value="NZ_AP018558.1"/>
</dbReference>
<dbReference type="InterPro" id="IPR006311">
    <property type="entry name" value="TAT_signal"/>
</dbReference>
<feature type="compositionally biased region" description="Basic residues" evidence="1">
    <location>
        <begin position="63"/>
        <end position="73"/>
    </location>
</feature>
<dbReference type="EMBL" id="AP018558">
    <property type="protein sequence ID" value="BBD78123.1"/>
    <property type="molecule type" value="Genomic_DNA"/>
</dbReference>
<dbReference type="Proteomes" id="UP000262004">
    <property type="component" value="Chromosome"/>
</dbReference>
<name>A0A2Z6E054_HYDTE</name>
<dbReference type="PROSITE" id="PS51318">
    <property type="entry name" value="TAT"/>
    <property type="match status" value="1"/>
</dbReference>
<feature type="region of interest" description="Disordered" evidence="1">
    <location>
        <begin position="54"/>
        <end position="73"/>
    </location>
</feature>
<evidence type="ECO:0000313" key="3">
    <source>
        <dbReference type="Proteomes" id="UP000262004"/>
    </source>
</evidence>
<proteinExistence type="predicted"/>
<sequence length="73" mass="7950">MDTMKTNSEMHTSINVDRRRFFRALGASAIGGGTLVAAVSAEAVPMSNEALPPTARKQTLSGHQKKYFRTARI</sequence>
<keyword evidence="3" id="KW-1185">Reference proteome</keyword>